<accession>A0ABU0RPN6</accession>
<organism evidence="2 3">
    <name type="scientific">Streptomyces turgidiscabies</name>
    <dbReference type="NCBI Taxonomy" id="85558"/>
    <lineage>
        <taxon>Bacteria</taxon>
        <taxon>Bacillati</taxon>
        <taxon>Actinomycetota</taxon>
        <taxon>Actinomycetes</taxon>
        <taxon>Kitasatosporales</taxon>
        <taxon>Streptomycetaceae</taxon>
        <taxon>Streptomyces</taxon>
    </lineage>
</organism>
<protein>
    <recommendedName>
        <fullName evidence="4">Secreted protein</fullName>
    </recommendedName>
</protein>
<gene>
    <name evidence="2" type="ORF">QFZ49_003892</name>
</gene>
<proteinExistence type="predicted"/>
<evidence type="ECO:0000313" key="2">
    <source>
        <dbReference type="EMBL" id="MDQ0933952.1"/>
    </source>
</evidence>
<reference evidence="2 3" key="1">
    <citation type="submission" date="2023-07" db="EMBL/GenBank/DDBJ databases">
        <title>Comparative genomics of wheat-associated soil bacteria to identify genetic determinants of phenazine resistance.</title>
        <authorList>
            <person name="Mouncey N."/>
        </authorList>
    </citation>
    <scope>NUCLEOTIDE SEQUENCE [LARGE SCALE GENOMIC DNA]</scope>
    <source>
        <strain evidence="2 3">W2I16</strain>
    </source>
</reference>
<keyword evidence="1" id="KW-0732">Signal</keyword>
<dbReference type="EMBL" id="JAUSZS010000004">
    <property type="protein sequence ID" value="MDQ0933952.1"/>
    <property type="molecule type" value="Genomic_DNA"/>
</dbReference>
<feature type="chain" id="PRO_5045606395" description="Secreted protein" evidence="1">
    <location>
        <begin position="26"/>
        <end position="114"/>
    </location>
</feature>
<dbReference type="Proteomes" id="UP001223072">
    <property type="component" value="Unassembled WGS sequence"/>
</dbReference>
<evidence type="ECO:0008006" key="4">
    <source>
        <dbReference type="Google" id="ProtNLM"/>
    </source>
</evidence>
<keyword evidence="3" id="KW-1185">Reference proteome</keyword>
<evidence type="ECO:0000313" key="3">
    <source>
        <dbReference type="Proteomes" id="UP001223072"/>
    </source>
</evidence>
<evidence type="ECO:0000256" key="1">
    <source>
        <dbReference type="SAM" id="SignalP"/>
    </source>
</evidence>
<name>A0ABU0RPN6_9ACTN</name>
<sequence length="114" mass="11574">MNRMKVVAVALLATGIALPTTTAVARSVTGGGVTATAPYGGDAGKISVYDGSNDGDPGKAEYYRHDSAGTKRTLWNHSGPGTRAISGDGSAIIKFKACDENDGSPDDCSGWVAP</sequence>
<comment type="caution">
    <text evidence="2">The sequence shown here is derived from an EMBL/GenBank/DDBJ whole genome shotgun (WGS) entry which is preliminary data.</text>
</comment>
<feature type="signal peptide" evidence="1">
    <location>
        <begin position="1"/>
        <end position="25"/>
    </location>
</feature>